<gene>
    <name evidence="12" type="ORF">ATEIFO6365_0014027000</name>
</gene>
<dbReference type="InterPro" id="IPR050314">
    <property type="entry name" value="Glycosyl_Hydrlase_18"/>
</dbReference>
<evidence type="ECO:0000256" key="5">
    <source>
        <dbReference type="ARBA" id="ARBA00022801"/>
    </source>
</evidence>
<keyword evidence="8" id="KW-0119">Carbohydrate metabolism</keyword>
<evidence type="ECO:0000256" key="9">
    <source>
        <dbReference type="ARBA" id="ARBA00023295"/>
    </source>
</evidence>
<reference evidence="12 13" key="1">
    <citation type="submission" date="2020-01" db="EMBL/GenBank/DDBJ databases">
        <title>Aspergillus terreus IFO 6365 whole genome shotgun sequence.</title>
        <authorList>
            <person name="Kanamasa S."/>
            <person name="Takahashi H."/>
        </authorList>
    </citation>
    <scope>NUCLEOTIDE SEQUENCE [LARGE SCALE GENOMIC DNA]</scope>
    <source>
        <strain evidence="12 13">IFO 6365</strain>
    </source>
</reference>
<protein>
    <recommendedName>
        <fullName evidence="3">chitinase</fullName>
        <ecNumber evidence="3">3.2.1.14</ecNumber>
    </recommendedName>
</protein>
<evidence type="ECO:0000313" key="13">
    <source>
        <dbReference type="Proteomes" id="UP000452235"/>
    </source>
</evidence>
<keyword evidence="4 11" id="KW-0147">Chitin-binding</keyword>
<dbReference type="SUPFAM" id="SSF57016">
    <property type="entry name" value="Plant lectins/antimicrobial peptides"/>
    <property type="match status" value="1"/>
</dbReference>
<dbReference type="PANTHER" id="PTHR11177:SF333">
    <property type="entry name" value="CHITINASE"/>
    <property type="match status" value="1"/>
</dbReference>
<dbReference type="Proteomes" id="UP000452235">
    <property type="component" value="Unassembled WGS sequence"/>
</dbReference>
<keyword evidence="13" id="KW-1185">Reference proteome</keyword>
<dbReference type="SUPFAM" id="SSF51445">
    <property type="entry name" value="(Trans)glycosidases"/>
    <property type="match status" value="1"/>
</dbReference>
<comment type="caution">
    <text evidence="12">The sequence shown here is derived from an EMBL/GenBank/DDBJ whole genome shotgun (WGS) entry which is preliminary data.</text>
</comment>
<accession>A0A5M3Z7N4</accession>
<evidence type="ECO:0000256" key="8">
    <source>
        <dbReference type="ARBA" id="ARBA00023277"/>
    </source>
</evidence>
<evidence type="ECO:0000313" key="12">
    <source>
        <dbReference type="EMBL" id="GFF21338.1"/>
    </source>
</evidence>
<dbReference type="OrthoDB" id="73875at2759"/>
<comment type="caution">
    <text evidence="11">Lacks conserved residue(s) required for the propagation of feature annotation.</text>
</comment>
<dbReference type="GO" id="GO:0006032">
    <property type="term" value="P:chitin catabolic process"/>
    <property type="evidence" value="ECO:0007669"/>
    <property type="project" value="UniProtKB-KW"/>
</dbReference>
<dbReference type="GO" id="GO:0008843">
    <property type="term" value="F:endochitinase activity"/>
    <property type="evidence" value="ECO:0007669"/>
    <property type="project" value="UniProtKB-EC"/>
</dbReference>
<evidence type="ECO:0000256" key="11">
    <source>
        <dbReference type="PROSITE-ProRule" id="PRU00261"/>
    </source>
</evidence>
<evidence type="ECO:0000256" key="7">
    <source>
        <dbReference type="ARBA" id="ARBA00023026"/>
    </source>
</evidence>
<evidence type="ECO:0000256" key="6">
    <source>
        <dbReference type="ARBA" id="ARBA00023024"/>
    </source>
</evidence>
<dbReference type="PANTHER" id="PTHR11177">
    <property type="entry name" value="CHITINASE"/>
    <property type="match status" value="1"/>
</dbReference>
<comment type="catalytic activity">
    <reaction evidence="1">
        <text>Random endo-hydrolysis of N-acetyl-beta-D-glucosaminide (1-&gt;4)-beta-linkages in chitin and chitodextrins.</text>
        <dbReference type="EC" id="3.2.1.14"/>
    </reaction>
</comment>
<dbReference type="InterPro" id="IPR011583">
    <property type="entry name" value="Chitinase_II/V-like_cat"/>
</dbReference>
<keyword evidence="5 12" id="KW-0378">Hydrolase</keyword>
<evidence type="ECO:0000256" key="4">
    <source>
        <dbReference type="ARBA" id="ARBA00022669"/>
    </source>
</evidence>
<dbReference type="InterPro" id="IPR001002">
    <property type="entry name" value="Chitin-bd_1"/>
</dbReference>
<dbReference type="PROSITE" id="PS00026">
    <property type="entry name" value="CHIT_BIND_I_1"/>
    <property type="match status" value="1"/>
</dbReference>
<dbReference type="InterPro" id="IPR017853">
    <property type="entry name" value="GH"/>
</dbReference>
<dbReference type="PROSITE" id="PS01095">
    <property type="entry name" value="GH18_1"/>
    <property type="match status" value="1"/>
</dbReference>
<sequence>MARLSSRVVHYLIVLILSCSVIFVSGSQVSSLQVLATADNDYSCSKDKPCTLGCCGPLDATGKGVCGLGPDFCGKGCTSDCDRKSECDPGWGKEWSNASTCPLNVCCSKFGFCGTTSDFCGDKKVVSPECNGNSATKRVIGYWEAWNAQRPCGRMDPQDIPLGYYTHINFAFALINPKTFRLADMDEETGKRYKELASIKMKQPSLQIYLAVGGWAMNDPGQYRTAFSDLAASTSAQDTFFESLVTFLQSNGFDGVDLDWEYPVADDRGGRPEDFANFVTLLKRLREHLNQTGRHFGITITLPASYWYLRGFDLIHIEPYVDWFNVMTYDIHGVWDKTVDDFKSKAYAHTNLTEINSGLELLWRNNINPERVVMGLGFYGRSFTMENPDCMTPGCRFKDGGRQGECTGQSGVLSAAEIHKILNTTKDVSIQFDKDAAVKIATWDKDQWVSWDDKETLKLKVDYANRRCLGGVMVWAVDLDDGTLIDALGQAMGKNKTLVGSMQLPSVPDLVLDPRDLGPTDGPKPPRTS</sequence>
<dbReference type="SMART" id="SM00636">
    <property type="entry name" value="Glyco_18"/>
    <property type="match status" value="1"/>
</dbReference>
<evidence type="ECO:0000256" key="10">
    <source>
        <dbReference type="ARBA" id="ARBA00023326"/>
    </source>
</evidence>
<dbReference type="InterPro" id="IPR001579">
    <property type="entry name" value="Glyco_hydro_18_chit_AS"/>
</dbReference>
<evidence type="ECO:0000256" key="1">
    <source>
        <dbReference type="ARBA" id="ARBA00000822"/>
    </source>
</evidence>
<dbReference type="GO" id="GO:0000272">
    <property type="term" value="P:polysaccharide catabolic process"/>
    <property type="evidence" value="ECO:0007669"/>
    <property type="project" value="UniProtKB-KW"/>
</dbReference>
<dbReference type="SUPFAM" id="SSF54556">
    <property type="entry name" value="Chitinase insertion domain"/>
    <property type="match status" value="1"/>
</dbReference>
<organism evidence="12 13">
    <name type="scientific">Aspergillus terreus</name>
    <dbReference type="NCBI Taxonomy" id="33178"/>
    <lineage>
        <taxon>Eukaryota</taxon>
        <taxon>Fungi</taxon>
        <taxon>Dikarya</taxon>
        <taxon>Ascomycota</taxon>
        <taxon>Pezizomycotina</taxon>
        <taxon>Eurotiomycetes</taxon>
        <taxon>Eurotiomycetidae</taxon>
        <taxon>Eurotiales</taxon>
        <taxon>Aspergillaceae</taxon>
        <taxon>Aspergillus</taxon>
        <taxon>Aspergillus subgen. Circumdati</taxon>
    </lineage>
</organism>
<keyword evidence="11" id="KW-1015">Disulfide bond</keyword>
<dbReference type="Gene3D" id="3.20.20.80">
    <property type="entry name" value="Glycosidases"/>
    <property type="match status" value="1"/>
</dbReference>
<comment type="similarity">
    <text evidence="2">Belongs to the glycosyl hydrolase 18 family. Chitinase class V subfamily.</text>
</comment>
<dbReference type="InterPro" id="IPR001223">
    <property type="entry name" value="Glyco_hydro18_cat"/>
</dbReference>
<keyword evidence="10" id="KW-0624">Polysaccharide degradation</keyword>
<dbReference type="Pfam" id="PF00704">
    <property type="entry name" value="Glyco_hydro_18"/>
    <property type="match status" value="1"/>
</dbReference>
<keyword evidence="7" id="KW-0843">Virulence</keyword>
<name>A0A5M3Z7N4_ASPTE</name>
<dbReference type="PROSITE" id="PS50941">
    <property type="entry name" value="CHIT_BIND_I_2"/>
    <property type="match status" value="1"/>
</dbReference>
<dbReference type="InterPro" id="IPR036861">
    <property type="entry name" value="Endochitinase-like_sf"/>
</dbReference>
<dbReference type="EC" id="3.2.1.14" evidence="3"/>
<dbReference type="Gene3D" id="3.30.60.10">
    <property type="entry name" value="Endochitinase-like"/>
    <property type="match status" value="1"/>
</dbReference>
<proteinExistence type="inferred from homology"/>
<dbReference type="VEuPathDB" id="FungiDB:ATEG_07291"/>
<evidence type="ECO:0000256" key="2">
    <source>
        <dbReference type="ARBA" id="ARBA00008682"/>
    </source>
</evidence>
<evidence type="ECO:0000256" key="3">
    <source>
        <dbReference type="ARBA" id="ARBA00012729"/>
    </source>
</evidence>
<dbReference type="AlphaFoldDB" id="A0A5M3Z7N4"/>
<keyword evidence="6" id="KW-0146">Chitin degradation</keyword>
<feature type="disulfide bond" evidence="11">
    <location>
        <begin position="101"/>
        <end position="113"/>
    </location>
</feature>
<dbReference type="Gene3D" id="3.10.50.10">
    <property type="match status" value="1"/>
</dbReference>
<dbReference type="EMBL" id="BLJY01000014">
    <property type="protein sequence ID" value="GFF21338.1"/>
    <property type="molecule type" value="Genomic_DNA"/>
</dbReference>
<dbReference type="PROSITE" id="PS51910">
    <property type="entry name" value="GH18_2"/>
    <property type="match status" value="1"/>
</dbReference>
<dbReference type="SMART" id="SM00270">
    <property type="entry name" value="ChtBD1"/>
    <property type="match status" value="2"/>
</dbReference>
<dbReference type="CDD" id="cd00035">
    <property type="entry name" value="ChtBD1"/>
    <property type="match status" value="1"/>
</dbReference>
<keyword evidence="9" id="KW-0326">Glycosidase</keyword>
<dbReference type="InterPro" id="IPR018371">
    <property type="entry name" value="Chitin-binding_1_CS"/>
</dbReference>
<dbReference type="Pfam" id="PF00187">
    <property type="entry name" value="Chitin_bind_1"/>
    <property type="match status" value="1"/>
</dbReference>
<dbReference type="InterPro" id="IPR029070">
    <property type="entry name" value="Chitinase_insertion_sf"/>
</dbReference>
<feature type="disulfide bond" evidence="11">
    <location>
        <begin position="106"/>
        <end position="120"/>
    </location>
</feature>
<dbReference type="PROSITE" id="PS51257">
    <property type="entry name" value="PROKAR_LIPOPROTEIN"/>
    <property type="match status" value="1"/>
</dbReference>
<dbReference type="GO" id="GO:0008061">
    <property type="term" value="F:chitin binding"/>
    <property type="evidence" value="ECO:0007669"/>
    <property type="project" value="UniProtKB-UniRule"/>
</dbReference>